<sequence>MLGRVPLNGEVRGAGVHHFLNGQDIVENLEVINQVGLTRLGEPGTPEDVQSAWKGTFELPWFHVRTAGRLP</sequence>
<evidence type="ECO:0000313" key="2">
    <source>
        <dbReference type="Proteomes" id="UP000627369"/>
    </source>
</evidence>
<gene>
    <name evidence="1" type="ORF">GCM10017772_44260</name>
</gene>
<dbReference type="AlphaFoldDB" id="A0A919L1C5"/>
<organism evidence="1 2">
    <name type="scientific">Promicromonospora soli</name>
    <dbReference type="NCBI Taxonomy" id="2035533"/>
    <lineage>
        <taxon>Bacteria</taxon>
        <taxon>Bacillati</taxon>
        <taxon>Actinomycetota</taxon>
        <taxon>Actinomycetes</taxon>
        <taxon>Micrococcales</taxon>
        <taxon>Promicromonosporaceae</taxon>
        <taxon>Promicromonospora</taxon>
    </lineage>
</organism>
<name>A0A919L1C5_9MICO</name>
<dbReference type="Proteomes" id="UP000627369">
    <property type="component" value="Unassembled WGS sequence"/>
</dbReference>
<proteinExistence type="predicted"/>
<keyword evidence="2" id="KW-1185">Reference proteome</keyword>
<reference evidence="1" key="2">
    <citation type="submission" date="2020-09" db="EMBL/GenBank/DDBJ databases">
        <authorList>
            <person name="Sun Q."/>
            <person name="Zhou Y."/>
        </authorList>
    </citation>
    <scope>NUCLEOTIDE SEQUENCE</scope>
    <source>
        <strain evidence="1">CGMCC 4.7398</strain>
    </source>
</reference>
<reference evidence="1" key="1">
    <citation type="journal article" date="2014" name="Int. J. Syst. Evol. Microbiol.">
        <title>Complete genome sequence of Corynebacterium casei LMG S-19264T (=DSM 44701T), isolated from a smear-ripened cheese.</title>
        <authorList>
            <consortium name="US DOE Joint Genome Institute (JGI-PGF)"/>
            <person name="Walter F."/>
            <person name="Albersmeier A."/>
            <person name="Kalinowski J."/>
            <person name="Ruckert C."/>
        </authorList>
    </citation>
    <scope>NUCLEOTIDE SEQUENCE</scope>
    <source>
        <strain evidence="1">CGMCC 4.7398</strain>
    </source>
</reference>
<evidence type="ECO:0000313" key="1">
    <source>
        <dbReference type="EMBL" id="GHH79166.1"/>
    </source>
</evidence>
<accession>A0A919L1C5</accession>
<protein>
    <submittedName>
        <fullName evidence="1">Uncharacterized protein</fullName>
    </submittedName>
</protein>
<dbReference type="EMBL" id="BNAS01000009">
    <property type="protein sequence ID" value="GHH79166.1"/>
    <property type="molecule type" value="Genomic_DNA"/>
</dbReference>
<comment type="caution">
    <text evidence="1">The sequence shown here is derived from an EMBL/GenBank/DDBJ whole genome shotgun (WGS) entry which is preliminary data.</text>
</comment>